<comment type="caution">
    <text evidence="4">The sequence shown here is derived from an EMBL/GenBank/DDBJ whole genome shotgun (WGS) entry which is preliminary data.</text>
</comment>
<dbReference type="Pfam" id="PF13191">
    <property type="entry name" value="AAA_16"/>
    <property type="match status" value="1"/>
</dbReference>
<organism evidence="4 5">
    <name type="scientific">Pseudomarimonas salicorniae</name>
    <dbReference type="NCBI Taxonomy" id="2933270"/>
    <lineage>
        <taxon>Bacteria</taxon>
        <taxon>Pseudomonadati</taxon>
        <taxon>Pseudomonadota</taxon>
        <taxon>Gammaproteobacteria</taxon>
        <taxon>Lysobacterales</taxon>
        <taxon>Lysobacteraceae</taxon>
        <taxon>Pseudomarimonas</taxon>
    </lineage>
</organism>
<dbReference type="SUPFAM" id="SSF48452">
    <property type="entry name" value="TPR-like"/>
    <property type="match status" value="1"/>
</dbReference>
<dbReference type="SMART" id="SM00267">
    <property type="entry name" value="GGDEF"/>
    <property type="match status" value="1"/>
</dbReference>
<evidence type="ECO:0000313" key="5">
    <source>
        <dbReference type="Proteomes" id="UP001431449"/>
    </source>
</evidence>
<dbReference type="InterPro" id="IPR029016">
    <property type="entry name" value="GAF-like_dom_sf"/>
</dbReference>
<dbReference type="CDD" id="cd14014">
    <property type="entry name" value="STKc_PknB_like"/>
    <property type="match status" value="1"/>
</dbReference>
<dbReference type="SMART" id="SM00065">
    <property type="entry name" value="GAF"/>
    <property type="match status" value="1"/>
</dbReference>
<keyword evidence="5" id="KW-1185">Reference proteome</keyword>
<dbReference type="InterPro" id="IPR003018">
    <property type="entry name" value="GAF"/>
</dbReference>
<evidence type="ECO:0000313" key="4">
    <source>
        <dbReference type="EMBL" id="MCK7593007.1"/>
    </source>
</evidence>
<dbReference type="EC" id="2.7.7.65" evidence="4"/>
<dbReference type="RefSeq" id="WP_248205877.1">
    <property type="nucleotide sequence ID" value="NZ_JALNMH010000003.1"/>
</dbReference>
<dbReference type="InterPro" id="IPR011009">
    <property type="entry name" value="Kinase-like_dom_sf"/>
</dbReference>
<proteinExistence type="predicted"/>
<dbReference type="Gene3D" id="3.40.50.300">
    <property type="entry name" value="P-loop containing nucleotide triphosphate hydrolases"/>
    <property type="match status" value="1"/>
</dbReference>
<name>A0ABT0GG26_9GAMM</name>
<dbReference type="PANTHER" id="PTHR43642:SF1">
    <property type="entry name" value="HYBRID SIGNAL TRANSDUCTION HISTIDINE KINASE G"/>
    <property type="match status" value="1"/>
</dbReference>
<dbReference type="SUPFAM" id="SSF55781">
    <property type="entry name" value="GAF domain-like"/>
    <property type="match status" value="1"/>
</dbReference>
<keyword evidence="4" id="KW-0808">Transferase</keyword>
<gene>
    <name evidence="4" type="ORF">M0G41_04900</name>
</gene>
<dbReference type="InterPro" id="IPR011990">
    <property type="entry name" value="TPR-like_helical_dom_sf"/>
</dbReference>
<dbReference type="InterPro" id="IPR053159">
    <property type="entry name" value="Hybrid_Histidine_Kinase"/>
</dbReference>
<evidence type="ECO:0000259" key="3">
    <source>
        <dbReference type="PROSITE" id="PS50887"/>
    </source>
</evidence>
<sequence length="1672" mass="186306">MRIAGYQLGEVIYAVDETVVASATDADGRRVVLKYLDSTRPAPELVARWRHEFSVLQAIDSGLVIKALELTAVERNLMLVLEDFASTSLAQLIERGLLDLSDQLTLALRLARALGEVHEHRIIHGDIAPKNVLVDAASLEIKLCDFGLSTRLDVQPRLADGAALSGTLDYMSPEQTGRTNLDVDYRSDFYSLGATLYELFSGRRPFLASDPMSLLHAQLASRPVPLHDLDPAIPEPLSAVVQKLLSKHPDDRYQSSYGLLHDLEACAEQWRLYQRIEPFPLAARDVPERFCVAQKLYGRQAEYSALLAAFKRVSSGTVEVALVSGYPGIGKTALVNELHRPVVSRRGYLLRGKCDQYGRNQPYSALSQAFGQMLQTLATESAERRHYWRGRLIDALGANAAAVLDIVPQLTLLIGTPPALPELPPAEREQRLHIAFGQFVSALAQRNHPLLVFLDDLQWADLPTLRLIELLARAHRDCALLLIGAYRDNALQPGDPLSLSVQSLGRAQARVEHLRLGPLPDAEATQMVADSLHCPRSQVQPLADLCLSKTRGNPFFLSQFLRRLHELGDIHYDRDHGAWRWELERIRGRDMTDNVVVLLLDKLNSLPVDTRNLLANAAHLGNRFDQLELMAVGEHDAETTASVLWPALQAGLLVPLNEEYKFAHSPERLQRARYRFLHDRVQQAAHELVPEEQRIRTRLLCGRRLLAASGEAELDERLFVILESLNPALGLMDDPAERERLLDLNLRGGIRAKSASAFGAAVEFLRHGVSLLPADAWQSNPERTLSLHRHLAEAEYLAGHFDAAEARLERLIEAAPGAAAKASFCLVQADQLHIRGRFEEALGVLRRALDLIGRHFPDNEDEALQCFLQEFGEVETSLARYDEASLLALPEMQDPLRQLEMQVYFGLAYSTYQTDRGNSYVLGACRMVATTLKHGQCDLTSIALVTFVTAMAACQRPYPDCHAMGVRARTLAERRDNPYFKLSVYQYFSGLYQHWCDPLRATLPYLEEGLAMGQSGINPLAAGYCALFRPVNSFLMGRPLDEVELEAEQGLSYLQGSRQPITETMLRCAVLQPVAALRGQTQNPRSFDSAEISIARLIGDDPDAPSIARAYYVSAMIRHAYLFGAAEVWRECVPRVPMIAKMLPDGPNLVEALFFQALGLLHPDFGDAGEKASDIDAAQKLLERFQLWAEHCPTNFRHKALLISAEMARARGEHKVAMELFAEAIDAAGESGFAHCEGLANELYARFWTGQQQRQLASNFIREAYYHYQHWGATAKLRQLEAQWPQIAFRTVELRRSNISTSASYRDVSASTGLLDLQSLLKASRLLSQEVKLDSLLQKMLAVMLENAGAGFGAIVSVDEDALVAEAVGHLESGNVVGYQRLDRPLGDGAREAESLLPVQLFKYVLLTRSVLVLSQPADDLRFGQSRYLKEHRPRAVLLLPVVSQGRLVAMVYLENRLLEGAFTERHVKTLELIGAQAAISLINARLYESLERKVAQRTEELRQMSMKDGLTGIANRRSFDERLASEWRRSQRSGQPLSLMMIDIDHFKLFNDHYGHVEGDRCIRAVAQTLERVINRSADLVARYGGEEFAVVMPDTDRAAAIWLARACLAGIAELDLPHEHSSAARHVSISIGLCTAVADGEQAAEQLVTRADRALYEAKRAGRNLFKTFD</sequence>
<evidence type="ECO:0000256" key="1">
    <source>
        <dbReference type="ARBA" id="ARBA00004167"/>
    </source>
</evidence>
<dbReference type="InterPro" id="IPR041664">
    <property type="entry name" value="AAA_16"/>
</dbReference>
<feature type="domain" description="Protein kinase" evidence="2">
    <location>
        <begin position="1"/>
        <end position="264"/>
    </location>
</feature>
<accession>A0ABT0GG26</accession>
<dbReference type="PROSITE" id="PS00109">
    <property type="entry name" value="PROTEIN_KINASE_TYR"/>
    <property type="match status" value="1"/>
</dbReference>
<dbReference type="Pfam" id="PF00990">
    <property type="entry name" value="GGDEF"/>
    <property type="match status" value="1"/>
</dbReference>
<dbReference type="PROSITE" id="PS50011">
    <property type="entry name" value="PROTEIN_KINASE_DOM"/>
    <property type="match status" value="1"/>
</dbReference>
<dbReference type="InterPro" id="IPR008266">
    <property type="entry name" value="Tyr_kinase_AS"/>
</dbReference>
<dbReference type="Gene3D" id="3.30.450.40">
    <property type="match status" value="1"/>
</dbReference>
<dbReference type="Pfam" id="PF00069">
    <property type="entry name" value="Pkinase"/>
    <property type="match status" value="1"/>
</dbReference>
<evidence type="ECO:0000259" key="2">
    <source>
        <dbReference type="PROSITE" id="PS50011"/>
    </source>
</evidence>
<reference evidence="4" key="1">
    <citation type="submission" date="2022-04" db="EMBL/GenBank/DDBJ databases">
        <title>Lysobacter sp. CAU 1642 isolated from sea sand.</title>
        <authorList>
            <person name="Kim W."/>
        </authorList>
    </citation>
    <scope>NUCLEOTIDE SEQUENCE</scope>
    <source>
        <strain evidence="4">CAU 1642</strain>
    </source>
</reference>
<dbReference type="InterPro" id="IPR027417">
    <property type="entry name" value="P-loop_NTPase"/>
</dbReference>
<dbReference type="CDD" id="cd01949">
    <property type="entry name" value="GGDEF"/>
    <property type="match status" value="1"/>
</dbReference>
<dbReference type="EMBL" id="JALNMH010000003">
    <property type="protein sequence ID" value="MCK7593007.1"/>
    <property type="molecule type" value="Genomic_DNA"/>
</dbReference>
<dbReference type="Proteomes" id="UP001431449">
    <property type="component" value="Unassembled WGS sequence"/>
</dbReference>
<dbReference type="PANTHER" id="PTHR43642">
    <property type="entry name" value="HYBRID SIGNAL TRANSDUCTION HISTIDINE KINASE G"/>
    <property type="match status" value="1"/>
</dbReference>
<dbReference type="PROSITE" id="PS50887">
    <property type="entry name" value="GGDEF"/>
    <property type="match status" value="1"/>
</dbReference>
<dbReference type="Gene3D" id="1.25.40.10">
    <property type="entry name" value="Tetratricopeptide repeat domain"/>
    <property type="match status" value="1"/>
</dbReference>
<dbReference type="SUPFAM" id="SSF55073">
    <property type="entry name" value="Nucleotide cyclase"/>
    <property type="match status" value="1"/>
</dbReference>
<dbReference type="NCBIfam" id="TIGR00254">
    <property type="entry name" value="GGDEF"/>
    <property type="match status" value="1"/>
</dbReference>
<protein>
    <submittedName>
        <fullName evidence="4">Diguanylate cyclase</fullName>
        <ecNumber evidence="4">2.7.7.65</ecNumber>
    </submittedName>
</protein>
<dbReference type="InterPro" id="IPR029787">
    <property type="entry name" value="Nucleotide_cyclase"/>
</dbReference>
<dbReference type="Gene3D" id="3.30.70.270">
    <property type="match status" value="1"/>
</dbReference>
<dbReference type="InterPro" id="IPR000719">
    <property type="entry name" value="Prot_kinase_dom"/>
</dbReference>
<dbReference type="Gene3D" id="1.10.510.10">
    <property type="entry name" value="Transferase(Phosphotransferase) domain 1"/>
    <property type="match status" value="1"/>
</dbReference>
<dbReference type="GO" id="GO:0052621">
    <property type="term" value="F:diguanylate cyclase activity"/>
    <property type="evidence" value="ECO:0007669"/>
    <property type="project" value="UniProtKB-EC"/>
</dbReference>
<comment type="subcellular location">
    <subcellularLocation>
        <location evidence="1">Membrane</location>
        <topology evidence="1">Single-pass membrane protein</topology>
    </subcellularLocation>
</comment>
<dbReference type="SUPFAM" id="SSF52540">
    <property type="entry name" value="P-loop containing nucleoside triphosphate hydrolases"/>
    <property type="match status" value="1"/>
</dbReference>
<dbReference type="InterPro" id="IPR000160">
    <property type="entry name" value="GGDEF_dom"/>
</dbReference>
<keyword evidence="4" id="KW-0548">Nucleotidyltransferase</keyword>
<dbReference type="Pfam" id="PF01590">
    <property type="entry name" value="GAF"/>
    <property type="match status" value="1"/>
</dbReference>
<feature type="domain" description="GGDEF" evidence="3">
    <location>
        <begin position="1536"/>
        <end position="1672"/>
    </location>
</feature>
<dbReference type="InterPro" id="IPR043128">
    <property type="entry name" value="Rev_trsase/Diguanyl_cyclase"/>
</dbReference>
<dbReference type="SUPFAM" id="SSF56112">
    <property type="entry name" value="Protein kinase-like (PK-like)"/>
    <property type="match status" value="1"/>
</dbReference>